<organism evidence="2 3">
    <name type="scientific">Diplogelasinospora grovesii</name>
    <dbReference type="NCBI Taxonomy" id="303347"/>
    <lineage>
        <taxon>Eukaryota</taxon>
        <taxon>Fungi</taxon>
        <taxon>Dikarya</taxon>
        <taxon>Ascomycota</taxon>
        <taxon>Pezizomycotina</taxon>
        <taxon>Sordariomycetes</taxon>
        <taxon>Sordariomycetidae</taxon>
        <taxon>Sordariales</taxon>
        <taxon>Diplogelasinosporaceae</taxon>
        <taxon>Diplogelasinospora</taxon>
    </lineage>
</organism>
<evidence type="ECO:0008006" key="4">
    <source>
        <dbReference type="Google" id="ProtNLM"/>
    </source>
</evidence>
<dbReference type="EMBL" id="MU853839">
    <property type="protein sequence ID" value="KAK3938014.1"/>
    <property type="molecule type" value="Genomic_DNA"/>
</dbReference>
<proteinExistence type="predicted"/>
<feature type="signal peptide" evidence="1">
    <location>
        <begin position="1"/>
        <end position="25"/>
    </location>
</feature>
<dbReference type="AlphaFoldDB" id="A0AAN6S2E5"/>
<comment type="caution">
    <text evidence="2">The sequence shown here is derived from an EMBL/GenBank/DDBJ whole genome shotgun (WGS) entry which is preliminary data.</text>
</comment>
<evidence type="ECO:0000256" key="1">
    <source>
        <dbReference type="SAM" id="SignalP"/>
    </source>
</evidence>
<name>A0AAN6S2E5_9PEZI</name>
<sequence>MSHGGFAICNCLTLIVVQEWSCCDADRPAVLHVWKGGICVHSRFSLHFSCCRFRATGTLKIYWFQLQVRNVLRSHHIEHTTGGLV</sequence>
<evidence type="ECO:0000313" key="2">
    <source>
        <dbReference type="EMBL" id="KAK3938014.1"/>
    </source>
</evidence>
<accession>A0AAN6S2E5</accession>
<keyword evidence="3" id="KW-1185">Reference proteome</keyword>
<dbReference type="Proteomes" id="UP001303473">
    <property type="component" value="Unassembled WGS sequence"/>
</dbReference>
<evidence type="ECO:0000313" key="3">
    <source>
        <dbReference type="Proteomes" id="UP001303473"/>
    </source>
</evidence>
<reference evidence="3" key="1">
    <citation type="journal article" date="2023" name="Mol. Phylogenet. Evol.">
        <title>Genome-scale phylogeny and comparative genomics of the fungal order Sordariales.</title>
        <authorList>
            <person name="Hensen N."/>
            <person name="Bonometti L."/>
            <person name="Westerberg I."/>
            <person name="Brannstrom I.O."/>
            <person name="Guillou S."/>
            <person name="Cros-Aarteil S."/>
            <person name="Calhoun S."/>
            <person name="Haridas S."/>
            <person name="Kuo A."/>
            <person name="Mondo S."/>
            <person name="Pangilinan J."/>
            <person name="Riley R."/>
            <person name="LaButti K."/>
            <person name="Andreopoulos B."/>
            <person name="Lipzen A."/>
            <person name="Chen C."/>
            <person name="Yan M."/>
            <person name="Daum C."/>
            <person name="Ng V."/>
            <person name="Clum A."/>
            <person name="Steindorff A."/>
            <person name="Ohm R.A."/>
            <person name="Martin F."/>
            <person name="Silar P."/>
            <person name="Natvig D.O."/>
            <person name="Lalanne C."/>
            <person name="Gautier V."/>
            <person name="Ament-Velasquez S.L."/>
            <person name="Kruys A."/>
            <person name="Hutchinson M.I."/>
            <person name="Powell A.J."/>
            <person name="Barry K."/>
            <person name="Miller A.N."/>
            <person name="Grigoriev I.V."/>
            <person name="Debuchy R."/>
            <person name="Gladieux P."/>
            <person name="Hiltunen Thoren M."/>
            <person name="Johannesson H."/>
        </authorList>
    </citation>
    <scope>NUCLEOTIDE SEQUENCE [LARGE SCALE GENOMIC DNA]</scope>
    <source>
        <strain evidence="3">CBS 340.73</strain>
    </source>
</reference>
<feature type="chain" id="PRO_5042988732" description="Secreted protein" evidence="1">
    <location>
        <begin position="26"/>
        <end position="85"/>
    </location>
</feature>
<keyword evidence="1" id="KW-0732">Signal</keyword>
<protein>
    <recommendedName>
        <fullName evidence="4">Secreted protein</fullName>
    </recommendedName>
</protein>
<gene>
    <name evidence="2" type="ORF">QBC46DRAFT_391156</name>
</gene>